<organism evidence="2 3">
    <name type="scientific">Dyella dinghuensis</name>
    <dbReference type="NCBI Taxonomy" id="1920169"/>
    <lineage>
        <taxon>Bacteria</taxon>
        <taxon>Pseudomonadati</taxon>
        <taxon>Pseudomonadota</taxon>
        <taxon>Gammaproteobacteria</taxon>
        <taxon>Lysobacterales</taxon>
        <taxon>Rhodanobacteraceae</taxon>
        <taxon>Dyella</taxon>
    </lineage>
</organism>
<name>A0A3S0PWM9_9GAMM</name>
<dbReference type="SMART" id="SM00867">
    <property type="entry name" value="YceI"/>
    <property type="match status" value="1"/>
</dbReference>
<comment type="caution">
    <text evidence="2">The sequence shown here is derived from an EMBL/GenBank/DDBJ whole genome shotgun (WGS) entry which is preliminary data.</text>
</comment>
<keyword evidence="3" id="KW-1185">Reference proteome</keyword>
<dbReference type="AlphaFoldDB" id="A0A3S0PWM9"/>
<gene>
    <name evidence="2" type="ORF">EKH79_14150</name>
</gene>
<evidence type="ECO:0000259" key="1">
    <source>
        <dbReference type="SMART" id="SM00867"/>
    </source>
</evidence>
<dbReference type="PANTHER" id="PTHR34406">
    <property type="entry name" value="PROTEIN YCEI"/>
    <property type="match status" value="1"/>
</dbReference>
<evidence type="ECO:0000313" key="3">
    <source>
        <dbReference type="Proteomes" id="UP000267077"/>
    </source>
</evidence>
<dbReference type="PANTHER" id="PTHR34406:SF1">
    <property type="entry name" value="PROTEIN YCEI"/>
    <property type="match status" value="1"/>
</dbReference>
<accession>A0A3S0PWM9</accession>
<sequence>MTRGRSLRRISWHAAGRIGRAPSGWPAGTGQRTTGCVLVAVRRLWLLPLLFLAASAAASETDYRIDPLASQATFEVRVLWLEHVDGHFTQVAGDVVPGPSPDSWVVDASISVDSVAMPTSRMRQWVMAPAFFDAGHHPLIHFISNPISQADLDRGGTLTGYLTMRGITAPIQFAVEPVHCEEISPTPCKIMLHGNLRRSVFGMTADHLALSDSVDLNLSITLQRESR</sequence>
<evidence type="ECO:0000313" key="2">
    <source>
        <dbReference type="EMBL" id="RUL62053.1"/>
    </source>
</evidence>
<protein>
    <submittedName>
        <fullName evidence="2">YceI family protein</fullName>
    </submittedName>
</protein>
<dbReference type="InterPro" id="IPR007372">
    <property type="entry name" value="Lipid/polyisoprenoid-bd_YceI"/>
</dbReference>
<dbReference type="Pfam" id="PF04264">
    <property type="entry name" value="YceI"/>
    <property type="match status" value="1"/>
</dbReference>
<dbReference type="SUPFAM" id="SSF101874">
    <property type="entry name" value="YceI-like"/>
    <property type="match status" value="1"/>
</dbReference>
<feature type="domain" description="Lipid/polyisoprenoid-binding YceI-like" evidence="1">
    <location>
        <begin position="62"/>
        <end position="223"/>
    </location>
</feature>
<proteinExistence type="predicted"/>
<dbReference type="Gene3D" id="2.40.128.110">
    <property type="entry name" value="Lipid/polyisoprenoid-binding, YceI-like"/>
    <property type="match status" value="1"/>
</dbReference>
<dbReference type="EMBL" id="RYZR01000007">
    <property type="protein sequence ID" value="RUL62053.1"/>
    <property type="molecule type" value="Genomic_DNA"/>
</dbReference>
<reference evidence="2 3" key="1">
    <citation type="submission" date="2018-12" db="EMBL/GenBank/DDBJ databases">
        <title>Dyella dinghuensis sp. nov. DHOA06 and Dyella choica sp. nov. 4M-K27, isolated from forest soil.</title>
        <authorList>
            <person name="Qiu L.-H."/>
            <person name="Gao Z.-H."/>
        </authorList>
    </citation>
    <scope>NUCLEOTIDE SEQUENCE [LARGE SCALE GENOMIC DNA]</scope>
    <source>
        <strain evidence="2 3">DHOA06</strain>
    </source>
</reference>
<dbReference type="Proteomes" id="UP000267077">
    <property type="component" value="Unassembled WGS sequence"/>
</dbReference>
<dbReference type="InterPro" id="IPR036761">
    <property type="entry name" value="TTHA0802/YceI-like_sf"/>
</dbReference>